<name>A0A0N4U9H5_DRAME</name>
<dbReference type="EMBL" id="UYYG01001162">
    <property type="protein sequence ID" value="VDN57776.1"/>
    <property type="molecule type" value="Genomic_DNA"/>
</dbReference>
<organism evidence="2 4">
    <name type="scientific">Dracunculus medinensis</name>
    <name type="common">Guinea worm</name>
    <dbReference type="NCBI Taxonomy" id="318479"/>
    <lineage>
        <taxon>Eukaryota</taxon>
        <taxon>Metazoa</taxon>
        <taxon>Ecdysozoa</taxon>
        <taxon>Nematoda</taxon>
        <taxon>Chromadorea</taxon>
        <taxon>Rhabditida</taxon>
        <taxon>Spirurina</taxon>
        <taxon>Dracunculoidea</taxon>
        <taxon>Dracunculidae</taxon>
        <taxon>Dracunculus</taxon>
    </lineage>
</organism>
<keyword evidence="3" id="KW-1185">Reference proteome</keyword>
<dbReference type="WBParaSite" id="DME_0000374401-mRNA-1">
    <property type="protein sequence ID" value="DME_0000374401-mRNA-1"/>
    <property type="gene ID" value="DME_0000374401"/>
</dbReference>
<evidence type="ECO:0000313" key="1">
    <source>
        <dbReference type="EMBL" id="VDN57776.1"/>
    </source>
</evidence>
<dbReference type="Proteomes" id="UP000274756">
    <property type="component" value="Unassembled WGS sequence"/>
</dbReference>
<dbReference type="AlphaFoldDB" id="A0A0N4U9H5"/>
<gene>
    <name evidence="1" type="ORF">DME_LOCUS7749</name>
</gene>
<proteinExistence type="predicted"/>
<reference evidence="1 3" key="2">
    <citation type="submission" date="2018-11" db="EMBL/GenBank/DDBJ databases">
        <authorList>
            <consortium name="Pathogen Informatics"/>
        </authorList>
    </citation>
    <scope>NUCLEOTIDE SEQUENCE [LARGE SCALE GENOMIC DNA]</scope>
</reference>
<sequence>MITNETSKSLSIGQFQAVNSAQLQFTWNAEIVHVEYQGGILKYGWKSKKQLSITIYGGKYPQNIDKKLSKILRDIVRIEGIDPESFVNSLESGRNKRIVLNPAKSTVLKLITAFSEMREPSKFTGEIMINATFVPLNSAMNVETLQEYLYTGSSLELKSGLIYYEGGENKTLKPGSKLFYSGDNVRIYSLAMKPLEIAGTELEVAVGDNSEINVKLFRGAVNAKFFKHHRSLILSDENRTLTLEGGFIQRVGYEKYRFSNIKVSNNNANKINQIDLAKQALISSNSQGNIETILENIANFLGSGQFSNDELGKIAALTTNVVGGLARSINIALTNPLQFEKNNALLNEAENYDDIFGGLPYNPGE</sequence>
<evidence type="ECO:0000313" key="2">
    <source>
        <dbReference type="Proteomes" id="UP000038040"/>
    </source>
</evidence>
<reference evidence="4" key="1">
    <citation type="submission" date="2017-02" db="UniProtKB">
        <authorList>
            <consortium name="WormBaseParasite"/>
        </authorList>
    </citation>
    <scope>IDENTIFICATION</scope>
</reference>
<accession>A0A0N4U9H5</accession>
<evidence type="ECO:0000313" key="4">
    <source>
        <dbReference type="WBParaSite" id="DME_0000374401-mRNA-1"/>
    </source>
</evidence>
<dbReference type="Proteomes" id="UP000038040">
    <property type="component" value="Unplaced"/>
</dbReference>
<dbReference type="STRING" id="318479.A0A0N4U9H5"/>
<evidence type="ECO:0000313" key="3">
    <source>
        <dbReference type="Proteomes" id="UP000274756"/>
    </source>
</evidence>
<protein>
    <submittedName>
        <fullName evidence="4">DUF2807 domain-containing protein</fullName>
    </submittedName>
</protein>